<evidence type="ECO:0000313" key="1">
    <source>
        <dbReference type="EMBL" id="RDU96159.1"/>
    </source>
</evidence>
<reference evidence="1 2" key="1">
    <citation type="submission" date="2018-08" db="EMBL/GenBank/DDBJ databases">
        <title>Paraburkholderia sp. DHOM06 isolated from forest soil.</title>
        <authorList>
            <person name="Gao Z.-H."/>
            <person name="Qiu L.-H."/>
        </authorList>
    </citation>
    <scope>NUCLEOTIDE SEQUENCE [LARGE SCALE GENOMIC DNA]</scope>
    <source>
        <strain evidence="1 2">DHOM06</strain>
    </source>
</reference>
<comment type="caution">
    <text evidence="1">The sequence shown here is derived from an EMBL/GenBank/DDBJ whole genome shotgun (WGS) entry which is preliminary data.</text>
</comment>
<sequence>RVRHQAPTLIGCKFLKIASLNRQQHQNTFSSSTARLALLRQQQRNEIMQNFLHRVNSFFSFVLTSLANKPLPRTPRKTALRKAPLLFAQSH</sequence>
<organism evidence="1 2">
    <name type="scientific">Trinickia dinghuensis</name>
    <dbReference type="NCBI Taxonomy" id="2291023"/>
    <lineage>
        <taxon>Bacteria</taxon>
        <taxon>Pseudomonadati</taxon>
        <taxon>Pseudomonadota</taxon>
        <taxon>Betaproteobacteria</taxon>
        <taxon>Burkholderiales</taxon>
        <taxon>Burkholderiaceae</taxon>
        <taxon>Trinickia</taxon>
    </lineage>
</organism>
<keyword evidence="2" id="KW-1185">Reference proteome</keyword>
<dbReference type="Proteomes" id="UP000256838">
    <property type="component" value="Unassembled WGS sequence"/>
</dbReference>
<accession>A0A3D8JSN9</accession>
<name>A0A3D8JSN9_9BURK</name>
<proteinExistence type="predicted"/>
<dbReference type="RefSeq" id="WP_220274729.1">
    <property type="nucleotide sequence ID" value="NZ_QRGA01000015.1"/>
</dbReference>
<dbReference type="EMBL" id="QRGA01000015">
    <property type="protein sequence ID" value="RDU96159.1"/>
    <property type="molecule type" value="Genomic_DNA"/>
</dbReference>
<protein>
    <submittedName>
        <fullName evidence="1">Uncharacterized protein</fullName>
    </submittedName>
</protein>
<evidence type="ECO:0000313" key="2">
    <source>
        <dbReference type="Proteomes" id="UP000256838"/>
    </source>
</evidence>
<gene>
    <name evidence="1" type="ORF">DWV00_23860</name>
</gene>
<dbReference type="AlphaFoldDB" id="A0A3D8JSN9"/>
<feature type="non-terminal residue" evidence="1">
    <location>
        <position position="1"/>
    </location>
</feature>